<evidence type="ECO:0000259" key="17">
    <source>
        <dbReference type="PROSITE" id="PS50011"/>
    </source>
</evidence>
<dbReference type="SUPFAM" id="SSF56112">
    <property type="entry name" value="Protein kinase-like (PK-like)"/>
    <property type="match status" value="1"/>
</dbReference>
<dbReference type="OrthoDB" id="4062651at2759"/>
<gene>
    <name evidence="18" type="ORF">B7P43_G01052</name>
</gene>
<dbReference type="STRING" id="105785.A0A2J7PCQ0"/>
<evidence type="ECO:0000256" key="13">
    <source>
        <dbReference type="ARBA" id="ARBA00025665"/>
    </source>
</evidence>
<dbReference type="GO" id="GO:0019200">
    <property type="term" value="F:carbohydrate kinase activity"/>
    <property type="evidence" value="ECO:0007669"/>
    <property type="project" value="InterPro"/>
</dbReference>
<evidence type="ECO:0000313" key="19">
    <source>
        <dbReference type="Proteomes" id="UP000235965"/>
    </source>
</evidence>
<dbReference type="PANTHER" id="PTHR22618:SF2">
    <property type="entry name" value="PROTEIN O-MANNOSE KINASE"/>
    <property type="match status" value="1"/>
</dbReference>
<dbReference type="Gene3D" id="1.10.510.10">
    <property type="entry name" value="Transferase(Phosphotransferase) domain 1"/>
    <property type="match status" value="1"/>
</dbReference>
<reference evidence="18 19" key="1">
    <citation type="submission" date="2017-12" db="EMBL/GenBank/DDBJ databases">
        <title>Hemimetabolous genomes reveal molecular basis of termite eusociality.</title>
        <authorList>
            <person name="Harrison M.C."/>
            <person name="Jongepier E."/>
            <person name="Robertson H.M."/>
            <person name="Arning N."/>
            <person name="Bitard-Feildel T."/>
            <person name="Chao H."/>
            <person name="Childers C.P."/>
            <person name="Dinh H."/>
            <person name="Doddapaneni H."/>
            <person name="Dugan S."/>
            <person name="Gowin J."/>
            <person name="Greiner C."/>
            <person name="Han Y."/>
            <person name="Hu H."/>
            <person name="Hughes D.S.T."/>
            <person name="Huylmans A.-K."/>
            <person name="Kemena C."/>
            <person name="Kremer L.P.M."/>
            <person name="Lee S.L."/>
            <person name="Lopez-Ezquerra A."/>
            <person name="Mallet L."/>
            <person name="Monroy-Kuhn J.M."/>
            <person name="Moser A."/>
            <person name="Murali S.C."/>
            <person name="Muzny D.M."/>
            <person name="Otani S."/>
            <person name="Piulachs M.-D."/>
            <person name="Poelchau M."/>
            <person name="Qu J."/>
            <person name="Schaub F."/>
            <person name="Wada-Katsumata A."/>
            <person name="Worley K.C."/>
            <person name="Xie Q."/>
            <person name="Ylla G."/>
            <person name="Poulsen M."/>
            <person name="Gibbs R.A."/>
            <person name="Schal C."/>
            <person name="Richards S."/>
            <person name="Belles X."/>
            <person name="Korb J."/>
            <person name="Bornberg-Bauer E."/>
        </authorList>
    </citation>
    <scope>NUCLEOTIDE SEQUENCE [LARGE SCALE GENOMIC DNA]</scope>
    <source>
        <tissue evidence="18">Whole body</tissue>
    </source>
</reference>
<evidence type="ECO:0000256" key="14">
    <source>
        <dbReference type="ARBA" id="ARBA00029343"/>
    </source>
</evidence>
<comment type="subcellular location">
    <subcellularLocation>
        <location evidence="1">Endoplasmic reticulum membrane</location>
        <topology evidence="1">Single-pass type II membrane protein</topology>
    </subcellularLocation>
</comment>
<dbReference type="PROSITE" id="PS50011">
    <property type="entry name" value="PROTEIN_KINASE_DOM"/>
    <property type="match status" value="1"/>
</dbReference>
<organism evidence="18 19">
    <name type="scientific">Cryptotermes secundus</name>
    <dbReference type="NCBI Taxonomy" id="105785"/>
    <lineage>
        <taxon>Eukaryota</taxon>
        <taxon>Metazoa</taxon>
        <taxon>Ecdysozoa</taxon>
        <taxon>Arthropoda</taxon>
        <taxon>Hexapoda</taxon>
        <taxon>Insecta</taxon>
        <taxon>Pterygota</taxon>
        <taxon>Neoptera</taxon>
        <taxon>Polyneoptera</taxon>
        <taxon>Dictyoptera</taxon>
        <taxon>Blattodea</taxon>
        <taxon>Blattoidea</taxon>
        <taxon>Termitoidae</taxon>
        <taxon>Kalotermitidae</taxon>
        <taxon>Cryptotermitinae</taxon>
        <taxon>Cryptotermes</taxon>
    </lineage>
</organism>
<comment type="function">
    <text evidence="13">Protein O-mannose kinase that specifically mediates phosphorylation at the 6-position of an O-mannose of the trisaccharide (N-acetylgalactosamine (GalNAc)-beta-1,3-N-acetylglucosamine (GlcNAc)-beta-1,4-mannose) to generate phosphorylated O-mannosyl trisaccharide (N-acetylgalactosamine-beta-1,3-N-acetylglucosamine-beta-1,4-(phosphate-6-)mannose). Phosphorylated O-mannosyl trisaccharide is a carbohydrate structure present in alpha-dystroglycan (DAG1), which is required for binding laminin G-like domain-containing extracellular proteins with high affinity. Only shows kinase activity when the GalNAc-beta-3-GlcNAc-beta-terminus is linked to the 4-position of O-mannose, suggesting that this disaccharide serves as the substrate recognition motif.</text>
</comment>
<keyword evidence="6" id="KW-0547">Nucleotide-binding</keyword>
<evidence type="ECO:0000256" key="15">
    <source>
        <dbReference type="ARBA" id="ARBA00030304"/>
    </source>
</evidence>
<dbReference type="GO" id="GO:0006493">
    <property type="term" value="P:protein O-linked glycosylation"/>
    <property type="evidence" value="ECO:0007669"/>
    <property type="project" value="InterPro"/>
</dbReference>
<keyword evidence="9" id="KW-0067">ATP-binding</keyword>
<evidence type="ECO:0000256" key="9">
    <source>
        <dbReference type="ARBA" id="ARBA00022840"/>
    </source>
</evidence>
<dbReference type="FunFam" id="1.10.510.10:FF:000464">
    <property type="entry name" value="Protein O-mannose kinase"/>
    <property type="match status" value="1"/>
</dbReference>
<dbReference type="GO" id="GO:0005789">
    <property type="term" value="C:endoplasmic reticulum membrane"/>
    <property type="evidence" value="ECO:0007669"/>
    <property type="project" value="UniProtKB-SubCell"/>
</dbReference>
<keyword evidence="4" id="KW-0808">Transferase</keyword>
<evidence type="ECO:0000256" key="7">
    <source>
        <dbReference type="ARBA" id="ARBA00022777"/>
    </source>
</evidence>
<keyword evidence="5" id="KW-0812">Transmembrane</keyword>
<protein>
    <recommendedName>
        <fullName evidence="3">Protein O-mannose kinase</fullName>
        <ecNumber evidence="2">2.7.1.183</ecNumber>
    </recommendedName>
    <alternativeName>
        <fullName evidence="16">Protein kinase-like protein SgK196</fullName>
    </alternativeName>
    <alternativeName>
        <fullName evidence="15">Sugen kinase 196</fullName>
    </alternativeName>
</protein>
<evidence type="ECO:0000256" key="11">
    <source>
        <dbReference type="ARBA" id="ARBA00022989"/>
    </source>
</evidence>
<dbReference type="InterPro" id="IPR039318">
    <property type="entry name" value="POMK"/>
</dbReference>
<dbReference type="Proteomes" id="UP000235965">
    <property type="component" value="Unassembled WGS sequence"/>
</dbReference>
<keyword evidence="7" id="KW-0418">Kinase</keyword>
<dbReference type="InterPro" id="IPR011009">
    <property type="entry name" value="Kinase-like_dom_sf"/>
</dbReference>
<dbReference type="GO" id="GO:0005524">
    <property type="term" value="F:ATP binding"/>
    <property type="evidence" value="ECO:0007669"/>
    <property type="project" value="UniProtKB-KW"/>
</dbReference>
<comment type="catalytic activity">
    <reaction evidence="14">
        <text>3-O-[beta-D-GalNAc-(1-&gt;3)-beta-D-GlcNAc-(1-&gt;4)-alpha-D-Man]-L-Thr-[protein] + ATP = 3-O-[beta-D-GalNAc-(1-&gt;3)-beta-D-GlcNAc-(1-&gt;4)-(O-6-P-alpha-D-Man)]-Thr-[protein] + ADP + H(+)</text>
        <dbReference type="Rhea" id="RHEA:52616"/>
        <dbReference type="Rhea" id="RHEA-COMP:13308"/>
        <dbReference type="Rhea" id="RHEA-COMP:13309"/>
        <dbReference type="ChEBI" id="CHEBI:15378"/>
        <dbReference type="ChEBI" id="CHEBI:30616"/>
        <dbReference type="ChEBI" id="CHEBI:136709"/>
        <dbReference type="ChEBI" id="CHEBI:136710"/>
        <dbReference type="ChEBI" id="CHEBI:456216"/>
        <dbReference type="EC" id="2.7.1.183"/>
    </reaction>
</comment>
<evidence type="ECO:0000256" key="16">
    <source>
        <dbReference type="ARBA" id="ARBA00030430"/>
    </source>
</evidence>
<keyword evidence="10" id="KW-0735">Signal-anchor</keyword>
<keyword evidence="12" id="KW-0472">Membrane</keyword>
<evidence type="ECO:0000256" key="6">
    <source>
        <dbReference type="ARBA" id="ARBA00022741"/>
    </source>
</evidence>
<dbReference type="InParanoid" id="A0A2J7PCQ0"/>
<keyword evidence="19" id="KW-1185">Reference proteome</keyword>
<evidence type="ECO:0000256" key="5">
    <source>
        <dbReference type="ARBA" id="ARBA00022692"/>
    </source>
</evidence>
<name>A0A2J7PCQ0_9NEOP</name>
<keyword evidence="11" id="KW-1133">Transmembrane helix</keyword>
<dbReference type="AlphaFoldDB" id="A0A2J7PCQ0"/>
<dbReference type="EC" id="2.7.1.183" evidence="2"/>
<comment type="caution">
    <text evidence="18">The sequence shown here is derived from an EMBL/GenBank/DDBJ whole genome shotgun (WGS) entry which is preliminary data.</text>
</comment>
<evidence type="ECO:0000256" key="4">
    <source>
        <dbReference type="ARBA" id="ARBA00022679"/>
    </source>
</evidence>
<dbReference type="EMBL" id="NEVH01027057">
    <property type="protein sequence ID" value="PNF14115.1"/>
    <property type="molecule type" value="Genomic_DNA"/>
</dbReference>
<keyword evidence="8" id="KW-0256">Endoplasmic reticulum</keyword>
<dbReference type="PANTHER" id="PTHR22618">
    <property type="entry name" value="PROTEIN O-MANNOSE KINASE"/>
    <property type="match status" value="1"/>
</dbReference>
<dbReference type="InterPro" id="IPR000719">
    <property type="entry name" value="Prot_kinase_dom"/>
</dbReference>
<evidence type="ECO:0000256" key="1">
    <source>
        <dbReference type="ARBA" id="ARBA00004648"/>
    </source>
</evidence>
<evidence type="ECO:0000256" key="8">
    <source>
        <dbReference type="ARBA" id="ARBA00022824"/>
    </source>
</evidence>
<evidence type="ECO:0000313" key="18">
    <source>
        <dbReference type="EMBL" id="PNF14115.1"/>
    </source>
</evidence>
<sequence length="310" mass="35249">MRKLTLVCFILVPLSGISLIFWQHTLISNLKCHSGHFHLPGMTSCHSWLTCSESEFIAVKEPIGLGAVKAVYRATWKEFSLAYSRLNNPYYLSDFKYGLNMLKLFQPSPFVVQLVGFCEMENVILTEYHKNGNAVNITNLSSHNLKSRLNLCLNYASLLEYLHNSPSGTRVMCDSNDLQKLLSQLLVTDNLALILNDLDALPEVNQELNLTIKCGHQQLTGAFVAPEQLWPFSTPFDDSKMPGYNEKTDIWKAASVCEHLLEDVPNSDMARYHLFSLHKSCKNPNPERRPTAHQLVKEYLKVIEEMDNDL</sequence>
<evidence type="ECO:0000256" key="10">
    <source>
        <dbReference type="ARBA" id="ARBA00022968"/>
    </source>
</evidence>
<proteinExistence type="predicted"/>
<dbReference type="GO" id="GO:0004672">
    <property type="term" value="F:protein kinase activity"/>
    <property type="evidence" value="ECO:0007669"/>
    <property type="project" value="InterPro"/>
</dbReference>
<evidence type="ECO:0000256" key="2">
    <source>
        <dbReference type="ARBA" id="ARBA00011932"/>
    </source>
</evidence>
<accession>A0A2J7PCQ0</accession>
<feature type="domain" description="Protein kinase" evidence="17">
    <location>
        <begin position="57"/>
        <end position="310"/>
    </location>
</feature>
<evidence type="ECO:0000256" key="12">
    <source>
        <dbReference type="ARBA" id="ARBA00023136"/>
    </source>
</evidence>
<evidence type="ECO:0000256" key="3">
    <source>
        <dbReference type="ARBA" id="ARBA00015906"/>
    </source>
</evidence>